<proteinExistence type="predicted"/>
<accession>A0ACB9F725</accession>
<evidence type="ECO:0000313" key="2">
    <source>
        <dbReference type="Proteomes" id="UP001055811"/>
    </source>
</evidence>
<comment type="caution">
    <text evidence="1">The sequence shown here is derived from an EMBL/GenBank/DDBJ whole genome shotgun (WGS) entry which is preliminary data.</text>
</comment>
<gene>
    <name evidence="1" type="ORF">L2E82_16754</name>
</gene>
<protein>
    <submittedName>
        <fullName evidence="1">Uncharacterized protein</fullName>
    </submittedName>
</protein>
<dbReference type="EMBL" id="CM042011">
    <property type="protein sequence ID" value="KAI3766685.1"/>
    <property type="molecule type" value="Genomic_DNA"/>
</dbReference>
<reference evidence="2" key="1">
    <citation type="journal article" date="2022" name="Mol. Ecol. Resour.">
        <title>The genomes of chicory, endive, great burdock and yacon provide insights into Asteraceae palaeo-polyploidization history and plant inulin production.</title>
        <authorList>
            <person name="Fan W."/>
            <person name="Wang S."/>
            <person name="Wang H."/>
            <person name="Wang A."/>
            <person name="Jiang F."/>
            <person name="Liu H."/>
            <person name="Zhao H."/>
            <person name="Xu D."/>
            <person name="Zhang Y."/>
        </authorList>
    </citation>
    <scope>NUCLEOTIDE SEQUENCE [LARGE SCALE GENOMIC DNA]</scope>
    <source>
        <strain evidence="2">cv. Punajuju</strain>
    </source>
</reference>
<evidence type="ECO:0000313" key="1">
    <source>
        <dbReference type="EMBL" id="KAI3766685.1"/>
    </source>
</evidence>
<sequence length="118" mass="12584">MVSFQASFLKPSKPRPKLLKNGPNGGGKPVGFSVNHSGSNHGSNPFDGHSGNNRGRIPNGLTTDALAQALMDPRFPTKGLQNHEQWTIEVKKLNMGLAFAQGVLGSFIKGSTMAKMLL</sequence>
<organism evidence="1 2">
    <name type="scientific">Cichorium intybus</name>
    <name type="common">Chicory</name>
    <dbReference type="NCBI Taxonomy" id="13427"/>
    <lineage>
        <taxon>Eukaryota</taxon>
        <taxon>Viridiplantae</taxon>
        <taxon>Streptophyta</taxon>
        <taxon>Embryophyta</taxon>
        <taxon>Tracheophyta</taxon>
        <taxon>Spermatophyta</taxon>
        <taxon>Magnoliopsida</taxon>
        <taxon>eudicotyledons</taxon>
        <taxon>Gunneridae</taxon>
        <taxon>Pentapetalae</taxon>
        <taxon>asterids</taxon>
        <taxon>campanulids</taxon>
        <taxon>Asterales</taxon>
        <taxon>Asteraceae</taxon>
        <taxon>Cichorioideae</taxon>
        <taxon>Cichorieae</taxon>
        <taxon>Cichoriinae</taxon>
        <taxon>Cichorium</taxon>
    </lineage>
</organism>
<reference evidence="1 2" key="2">
    <citation type="journal article" date="2022" name="Mol. Ecol. Resour.">
        <title>The genomes of chicory, endive, great burdock and yacon provide insights into Asteraceae paleo-polyploidization history and plant inulin production.</title>
        <authorList>
            <person name="Fan W."/>
            <person name="Wang S."/>
            <person name="Wang H."/>
            <person name="Wang A."/>
            <person name="Jiang F."/>
            <person name="Liu H."/>
            <person name="Zhao H."/>
            <person name="Xu D."/>
            <person name="Zhang Y."/>
        </authorList>
    </citation>
    <scope>NUCLEOTIDE SEQUENCE [LARGE SCALE GENOMIC DNA]</scope>
    <source>
        <strain evidence="2">cv. Punajuju</strain>
        <tissue evidence="1">Leaves</tissue>
    </source>
</reference>
<dbReference type="Proteomes" id="UP001055811">
    <property type="component" value="Linkage Group LG03"/>
</dbReference>
<keyword evidence="2" id="KW-1185">Reference proteome</keyword>
<name>A0ACB9F725_CICIN</name>